<evidence type="ECO:0000313" key="3">
    <source>
        <dbReference type="EMBL" id="KAL0182792.1"/>
    </source>
</evidence>
<evidence type="ECO:0000256" key="2">
    <source>
        <dbReference type="SAM" id="Coils"/>
    </source>
</evidence>
<feature type="coiled-coil region" evidence="2">
    <location>
        <begin position="9"/>
        <end position="61"/>
    </location>
</feature>
<keyword evidence="4" id="KW-1185">Reference proteome</keyword>
<dbReference type="SUPFAM" id="SSF103652">
    <property type="entry name" value="G protein-binding domain"/>
    <property type="match status" value="1"/>
</dbReference>
<reference evidence="3 4" key="1">
    <citation type="submission" date="2024-05" db="EMBL/GenBank/DDBJ databases">
        <title>Genome sequencing and assembly of Indian major carp, Cirrhinus mrigala (Hamilton, 1822).</title>
        <authorList>
            <person name="Mohindra V."/>
            <person name="Chowdhury L.M."/>
            <person name="Lal K."/>
            <person name="Jena J.K."/>
        </authorList>
    </citation>
    <scope>NUCLEOTIDE SEQUENCE [LARGE SCALE GENOMIC DNA]</scope>
    <source>
        <strain evidence="3">CM1030</strain>
        <tissue evidence="3">Blood</tissue>
    </source>
</reference>
<dbReference type="PANTHER" id="PTHR14043:SF4">
    <property type="entry name" value="HOMEOBOX PROTEIN CUT-LIKE 1"/>
    <property type="match status" value="1"/>
</dbReference>
<sequence length="63" mass="6932">DKSLEALSCSSLEAELGAKEREVERLAEDVQRLQASLAQLSETSTNQISQLEQQLSSKEALLK</sequence>
<feature type="non-terminal residue" evidence="3">
    <location>
        <position position="1"/>
    </location>
</feature>
<protein>
    <submittedName>
        <fullName evidence="3">Uncharacterized protein</fullName>
    </submittedName>
</protein>
<name>A0ABD0Q9B3_CIRMR</name>
<comment type="caution">
    <text evidence="3">The sequence shown here is derived from an EMBL/GenBank/DDBJ whole genome shotgun (WGS) entry which is preliminary data.</text>
</comment>
<proteinExistence type="predicted"/>
<dbReference type="Proteomes" id="UP001529510">
    <property type="component" value="Unassembled WGS sequence"/>
</dbReference>
<evidence type="ECO:0000256" key="1">
    <source>
        <dbReference type="ARBA" id="ARBA00023054"/>
    </source>
</evidence>
<keyword evidence="1 2" id="KW-0175">Coiled coil</keyword>
<evidence type="ECO:0000313" key="4">
    <source>
        <dbReference type="Proteomes" id="UP001529510"/>
    </source>
</evidence>
<gene>
    <name evidence="3" type="ORF">M9458_022167</name>
</gene>
<feature type="non-terminal residue" evidence="3">
    <location>
        <position position="63"/>
    </location>
</feature>
<dbReference type="EMBL" id="JAMKFB020000010">
    <property type="protein sequence ID" value="KAL0182792.1"/>
    <property type="molecule type" value="Genomic_DNA"/>
</dbReference>
<accession>A0ABD0Q9B3</accession>
<dbReference type="PANTHER" id="PTHR14043">
    <property type="entry name" value="CCAAT DISPLACEMENT PROTEIN-RELATED"/>
    <property type="match status" value="1"/>
</dbReference>
<dbReference type="AlphaFoldDB" id="A0ABD0Q9B3"/>
<organism evidence="3 4">
    <name type="scientific">Cirrhinus mrigala</name>
    <name type="common">Mrigala</name>
    <dbReference type="NCBI Taxonomy" id="683832"/>
    <lineage>
        <taxon>Eukaryota</taxon>
        <taxon>Metazoa</taxon>
        <taxon>Chordata</taxon>
        <taxon>Craniata</taxon>
        <taxon>Vertebrata</taxon>
        <taxon>Euteleostomi</taxon>
        <taxon>Actinopterygii</taxon>
        <taxon>Neopterygii</taxon>
        <taxon>Teleostei</taxon>
        <taxon>Ostariophysi</taxon>
        <taxon>Cypriniformes</taxon>
        <taxon>Cyprinidae</taxon>
        <taxon>Labeoninae</taxon>
        <taxon>Labeonini</taxon>
        <taxon>Cirrhinus</taxon>
    </lineage>
</organism>